<gene>
    <name evidence="9" type="ordered locus">Desti_2542</name>
</gene>
<evidence type="ECO:0000313" key="9">
    <source>
        <dbReference type="EMBL" id="AFM25222.1"/>
    </source>
</evidence>
<keyword evidence="9" id="KW-0670">Pyruvate</keyword>
<keyword evidence="4" id="KW-0677">Repeat</keyword>
<evidence type="ECO:0000256" key="3">
    <source>
        <dbReference type="ARBA" id="ARBA00022723"/>
    </source>
</evidence>
<dbReference type="eggNOG" id="COG1144">
    <property type="taxonomic scope" value="Bacteria"/>
</dbReference>
<feature type="compositionally biased region" description="Basic and acidic residues" evidence="7">
    <location>
        <begin position="22"/>
        <end position="31"/>
    </location>
</feature>
<dbReference type="InterPro" id="IPR017896">
    <property type="entry name" value="4Fe4S_Fe-S-bd"/>
</dbReference>
<evidence type="ECO:0000256" key="7">
    <source>
        <dbReference type="SAM" id="MobiDB-lite"/>
    </source>
</evidence>
<dbReference type="PANTHER" id="PTHR43724">
    <property type="entry name" value="PYRUVATE SYNTHASE SUBUNIT PORD"/>
    <property type="match status" value="1"/>
</dbReference>
<dbReference type="KEGG" id="dti:Desti_2542"/>
<dbReference type="PROSITE" id="PS51379">
    <property type="entry name" value="4FE4S_FER_2"/>
    <property type="match status" value="1"/>
</dbReference>
<dbReference type="Proteomes" id="UP000006055">
    <property type="component" value="Chromosome"/>
</dbReference>
<dbReference type="GO" id="GO:0046872">
    <property type="term" value="F:metal ion binding"/>
    <property type="evidence" value="ECO:0007669"/>
    <property type="project" value="UniProtKB-KW"/>
</dbReference>
<keyword evidence="2" id="KW-0004">4Fe-4S</keyword>
<dbReference type="PROSITE" id="PS00198">
    <property type="entry name" value="4FE4S_FER_1"/>
    <property type="match status" value="1"/>
</dbReference>
<dbReference type="SUPFAM" id="SSF54862">
    <property type="entry name" value="4Fe-4S ferredoxins"/>
    <property type="match status" value="1"/>
</dbReference>
<dbReference type="STRING" id="706587.Desti_2542"/>
<dbReference type="Gene3D" id="3.30.70.20">
    <property type="match status" value="1"/>
</dbReference>
<evidence type="ECO:0000256" key="2">
    <source>
        <dbReference type="ARBA" id="ARBA00022485"/>
    </source>
</evidence>
<evidence type="ECO:0000256" key="6">
    <source>
        <dbReference type="ARBA" id="ARBA00023014"/>
    </source>
</evidence>
<keyword evidence="10" id="KW-1185">Reference proteome</keyword>
<evidence type="ECO:0000256" key="4">
    <source>
        <dbReference type="ARBA" id="ARBA00022737"/>
    </source>
</evidence>
<dbReference type="AlphaFoldDB" id="I4C6N1"/>
<accession>I4C6N1</accession>
<dbReference type="Pfam" id="PF00037">
    <property type="entry name" value="Fer4"/>
    <property type="match status" value="1"/>
</dbReference>
<dbReference type="InterPro" id="IPR017900">
    <property type="entry name" value="4Fe4S_Fe_S_CS"/>
</dbReference>
<reference evidence="10" key="1">
    <citation type="submission" date="2012-06" db="EMBL/GenBank/DDBJ databases">
        <title>Complete sequence of chromosome of Desulfomonile tiedjei DSM 6799.</title>
        <authorList>
            <person name="Lucas S."/>
            <person name="Copeland A."/>
            <person name="Lapidus A."/>
            <person name="Glavina del Rio T."/>
            <person name="Dalin E."/>
            <person name="Tice H."/>
            <person name="Bruce D."/>
            <person name="Goodwin L."/>
            <person name="Pitluck S."/>
            <person name="Peters L."/>
            <person name="Ovchinnikova G."/>
            <person name="Zeytun A."/>
            <person name="Lu M."/>
            <person name="Kyrpides N."/>
            <person name="Mavromatis K."/>
            <person name="Ivanova N."/>
            <person name="Brettin T."/>
            <person name="Detter J.C."/>
            <person name="Han C."/>
            <person name="Larimer F."/>
            <person name="Land M."/>
            <person name="Hauser L."/>
            <person name="Markowitz V."/>
            <person name="Cheng J.-F."/>
            <person name="Hugenholtz P."/>
            <person name="Woyke T."/>
            <person name="Wu D."/>
            <person name="Spring S."/>
            <person name="Schroeder M."/>
            <person name="Brambilla E."/>
            <person name="Klenk H.-P."/>
            <person name="Eisen J.A."/>
        </authorList>
    </citation>
    <scope>NUCLEOTIDE SEQUENCE [LARGE SCALE GENOMIC DNA]</scope>
    <source>
        <strain evidence="10">ATCC 49306 / DSM 6799 / DCB-1</strain>
    </source>
</reference>
<dbReference type="PATRIC" id="fig|706587.4.peg.2914"/>
<dbReference type="RefSeq" id="WP_014810364.1">
    <property type="nucleotide sequence ID" value="NC_018025.1"/>
</dbReference>
<dbReference type="HOGENOM" id="CLU_139698_1_1_7"/>
<evidence type="ECO:0000259" key="8">
    <source>
        <dbReference type="PROSITE" id="PS51379"/>
    </source>
</evidence>
<keyword evidence="5" id="KW-0408">Iron</keyword>
<name>I4C6N1_DESTA</name>
<protein>
    <submittedName>
        <fullName evidence="9">2-oxoacid:acceptor oxidoreductase, delta subunit, pyruvate/2-ketoisovalerate family</fullName>
    </submittedName>
</protein>
<sequence>MADKIRETTIAASKPAPGEAGRTGDWRSHTPRIDHEKCSQKETCLLCWLYCPDGVISREFPLEIDLEYCKGCGICAEECPRKAITMVEGRQIEGDPDERR</sequence>
<comment type="cofactor">
    <cofactor evidence="1">
        <name>[4Fe-4S] cluster</name>
        <dbReference type="ChEBI" id="CHEBI:49883"/>
    </cofactor>
</comment>
<feature type="domain" description="4Fe-4S ferredoxin-type" evidence="8">
    <location>
        <begin position="60"/>
        <end position="89"/>
    </location>
</feature>
<feature type="region of interest" description="Disordered" evidence="7">
    <location>
        <begin position="1"/>
        <end position="31"/>
    </location>
</feature>
<dbReference type="InterPro" id="IPR011898">
    <property type="entry name" value="PorD_KorD"/>
</dbReference>
<dbReference type="GO" id="GO:0016625">
    <property type="term" value="F:oxidoreductase activity, acting on the aldehyde or oxo group of donors, iron-sulfur protein as acceptor"/>
    <property type="evidence" value="ECO:0007669"/>
    <property type="project" value="InterPro"/>
</dbReference>
<keyword evidence="3" id="KW-0479">Metal-binding</keyword>
<dbReference type="GO" id="GO:0051539">
    <property type="term" value="F:4 iron, 4 sulfur cluster binding"/>
    <property type="evidence" value="ECO:0007669"/>
    <property type="project" value="UniProtKB-KW"/>
</dbReference>
<evidence type="ECO:0000256" key="5">
    <source>
        <dbReference type="ARBA" id="ARBA00023004"/>
    </source>
</evidence>
<evidence type="ECO:0000313" key="10">
    <source>
        <dbReference type="Proteomes" id="UP000006055"/>
    </source>
</evidence>
<keyword evidence="6" id="KW-0411">Iron-sulfur</keyword>
<organism evidence="9 10">
    <name type="scientific">Desulfomonile tiedjei (strain ATCC 49306 / DSM 6799 / DCB-1)</name>
    <dbReference type="NCBI Taxonomy" id="706587"/>
    <lineage>
        <taxon>Bacteria</taxon>
        <taxon>Pseudomonadati</taxon>
        <taxon>Thermodesulfobacteriota</taxon>
        <taxon>Desulfomonilia</taxon>
        <taxon>Desulfomonilales</taxon>
        <taxon>Desulfomonilaceae</taxon>
        <taxon>Desulfomonile</taxon>
    </lineage>
</organism>
<dbReference type="NCBIfam" id="TIGR02179">
    <property type="entry name" value="PorD_KorD"/>
    <property type="match status" value="1"/>
</dbReference>
<dbReference type="PANTHER" id="PTHR43724:SF1">
    <property type="entry name" value="PYRUVATE SYNTHASE SUBUNIT PORD"/>
    <property type="match status" value="1"/>
</dbReference>
<evidence type="ECO:0000256" key="1">
    <source>
        <dbReference type="ARBA" id="ARBA00001966"/>
    </source>
</evidence>
<dbReference type="EMBL" id="CP003360">
    <property type="protein sequence ID" value="AFM25222.1"/>
    <property type="molecule type" value="Genomic_DNA"/>
</dbReference>
<proteinExistence type="predicted"/>
<dbReference type="OrthoDB" id="9804603at2"/>